<evidence type="ECO:0000313" key="4">
    <source>
        <dbReference type="Proteomes" id="UP000594464"/>
    </source>
</evidence>
<name>A0A7T0G2C3_9BACT</name>
<proteinExistence type="predicted"/>
<dbReference type="AlphaFoldDB" id="A0A7T0G2C3"/>
<gene>
    <name evidence="3" type="ORF">G3M78_01750</name>
</gene>
<evidence type="ECO:0000259" key="1">
    <source>
        <dbReference type="Pfam" id="PF06048"/>
    </source>
</evidence>
<dbReference type="Pfam" id="PF18662">
    <property type="entry name" value="HTH_56"/>
    <property type="match status" value="1"/>
</dbReference>
<dbReference type="Proteomes" id="UP000594464">
    <property type="component" value="Chromosome"/>
</dbReference>
<dbReference type="InterPro" id="IPR040538">
    <property type="entry name" value="Cch_HTH"/>
</dbReference>
<accession>A0A7T0G2C3</accession>
<evidence type="ECO:0000313" key="3">
    <source>
        <dbReference type="EMBL" id="QPJ64189.1"/>
    </source>
</evidence>
<feature type="domain" description="Cch helix turn helix" evidence="2">
    <location>
        <begin position="769"/>
        <end position="864"/>
    </location>
</feature>
<evidence type="ECO:0000259" key="2">
    <source>
        <dbReference type="Pfam" id="PF18662"/>
    </source>
</evidence>
<feature type="domain" description="DUF927" evidence="1">
    <location>
        <begin position="315"/>
        <end position="597"/>
    </location>
</feature>
<protein>
    <submittedName>
        <fullName evidence="3">DUF927 domain-containing protein</fullName>
    </submittedName>
</protein>
<dbReference type="KEGG" id="nva:G3M78_01750"/>
<reference evidence="4" key="1">
    <citation type="submission" date="2020-02" db="EMBL/GenBank/DDBJ databases">
        <title>Genomic and physiological characterization of two novel Nitrospinaceae genera.</title>
        <authorList>
            <person name="Mueller A.J."/>
            <person name="Jung M.-Y."/>
            <person name="Strachan C.R."/>
            <person name="Herbold C.W."/>
            <person name="Kirkegaard R.H."/>
            <person name="Daims H."/>
        </authorList>
    </citation>
    <scope>NUCLEOTIDE SEQUENCE [LARGE SCALE GENOMIC DNA]</scope>
</reference>
<dbReference type="EMBL" id="CP048620">
    <property type="protein sequence ID" value="QPJ64189.1"/>
    <property type="molecule type" value="Genomic_DNA"/>
</dbReference>
<dbReference type="Pfam" id="PF06048">
    <property type="entry name" value="DUF927"/>
    <property type="match status" value="1"/>
</dbReference>
<dbReference type="InterPro" id="IPR009270">
    <property type="entry name" value="DUF927"/>
</dbReference>
<organism evidence="3 4">
    <name type="scientific">Candidatus Nitrohelix vancouverensis</name>
    <dbReference type="NCBI Taxonomy" id="2705534"/>
    <lineage>
        <taxon>Bacteria</taxon>
        <taxon>Pseudomonadati</taxon>
        <taxon>Nitrospinota/Tectimicrobiota group</taxon>
        <taxon>Nitrospinota</taxon>
        <taxon>Nitrospinia</taxon>
        <taxon>Nitrospinales</taxon>
        <taxon>Nitrospinaceae</taxon>
        <taxon>Candidatus Nitrohelix</taxon>
    </lineage>
</organism>
<sequence length="886" mass="100135">MESLIEATMKTNAAFEISISRVSNTFDKNPKPDSLSWGEFCNELKNPIKSNISFDEYHKLNPNDIGDKAKRNKAKNGPGWIPGLFKSELERTNNNIDRITAIALDFDNGEISKQLIQTRLHEVEFFAHTTFSHSPEKQKWRVVIPFEKPIEPNQLGKVFNYFNSIFDHNLDQCSKKPAQLYFLPRCPFDAEFDSFLNEGKLFNPESIYLSEDRTIRTKNDSSKPNRISSNELPISCKDGERHEVFLPAVGKWLKSGYSFDKILKLGREWNNQNIDPWSDEVLISKIEGIILSDQKNNPKRYEPKLWGEIDIPEGFNLSFDGVFQISFDDKKPDLKIASPCWVSARTRNIESKSWGVLVEWIDSDNKHHKQSIPKERFHESGNKLAQDLASQGLDIIPGNERNFLKYLGQFKPESRITCVPQLGWLENPNGRLTYVLPNQVISSNANEDCIFQPEKHSPSAATIKSKGTLEDWQENISYLAQDHPYLIFCLCVSFAGPLLKAAGLEGGGFHLYGRSSHGKTTAAQLSASVWGCGSDPSEAAKLAYVRKWNTTHNGLEALAASHNDGILILDEAGTCNAKDFGKVIYDVTGGQGKVSLDADRGIRESRSWHILLLSTGEISAQQKIEEEGKTARAGQILRLMDIPIQGGVFDLDHRRTASQLAMEIKKECSNYYGTAGPAFIKLIINRFKNFGLLKRFIKDAFETANSELEIKGLEPEQARALQRLALVKVAGDLAVELGILPFEKEDIKNAIIHIRNTWLKGQDSQSYSARGINVVKEFIVRHQSRFEDSSNSESSQIRDLIGYFDKDENIYLFTTDGFKEACKGLNYKEILEDLRKKGLLRINEGHRFTYKKQISGIGRFRFYAIDSSILEYEDDISTQNSGTVGQ</sequence>